<reference evidence="3" key="2">
    <citation type="submission" date="2023-06" db="EMBL/GenBank/DDBJ databases">
        <authorList>
            <person name="Polev D.E."/>
            <person name="Saitova A.T."/>
            <person name="Bogumilchik E.A."/>
            <person name="Kokorina G.I."/>
            <person name="Voskresenskaia E.A."/>
        </authorList>
    </citation>
    <scope>NUCLEOTIDE SEQUENCE</scope>
    <source>
        <strain evidence="3">2145 StPb PI</strain>
    </source>
</reference>
<evidence type="ECO:0000313" key="4">
    <source>
        <dbReference type="Proteomes" id="UP000040578"/>
    </source>
</evidence>
<organism evidence="3 5">
    <name type="scientific">Yersinia nurmii</name>
    <dbReference type="NCBI Taxonomy" id="685706"/>
    <lineage>
        <taxon>Bacteria</taxon>
        <taxon>Pseudomonadati</taxon>
        <taxon>Pseudomonadota</taxon>
        <taxon>Gammaproteobacteria</taxon>
        <taxon>Enterobacterales</taxon>
        <taxon>Yersiniaceae</taxon>
        <taxon>Yersinia</taxon>
    </lineage>
</organism>
<dbReference type="EMBL" id="CPYD01000015">
    <property type="protein sequence ID" value="CNF12124.1"/>
    <property type="molecule type" value="Genomic_DNA"/>
</dbReference>
<protein>
    <submittedName>
        <fullName evidence="2">30S ribosomal protein S3</fullName>
    </submittedName>
    <submittedName>
        <fullName evidence="3">DUF3574 domain-containing protein</fullName>
    </submittedName>
</protein>
<dbReference type="AlphaFoldDB" id="A0AAW7K9H7"/>
<keyword evidence="4" id="KW-1185">Reference proteome</keyword>
<keyword evidence="2" id="KW-0689">Ribosomal protein</keyword>
<dbReference type="Proteomes" id="UP001167864">
    <property type="component" value="Unassembled WGS sequence"/>
</dbReference>
<dbReference type="Pfam" id="PF12098">
    <property type="entry name" value="DUF3574"/>
    <property type="match status" value="1"/>
</dbReference>
<dbReference type="GO" id="GO:0005840">
    <property type="term" value="C:ribosome"/>
    <property type="evidence" value="ECO:0007669"/>
    <property type="project" value="UniProtKB-KW"/>
</dbReference>
<proteinExistence type="predicted"/>
<evidence type="ECO:0000313" key="2">
    <source>
        <dbReference type="EMBL" id="CNF12124.1"/>
    </source>
</evidence>
<dbReference type="InterPro" id="IPR021957">
    <property type="entry name" value="DUF3574"/>
</dbReference>
<keyword evidence="1" id="KW-1133">Transmembrane helix</keyword>
<keyword evidence="1" id="KW-0472">Membrane</keyword>
<dbReference type="EMBL" id="JAUEHU010000013">
    <property type="protein sequence ID" value="MDN0088460.1"/>
    <property type="molecule type" value="Genomic_DNA"/>
</dbReference>
<feature type="transmembrane region" description="Helical" evidence="1">
    <location>
        <begin position="12"/>
        <end position="32"/>
    </location>
</feature>
<name>A0AAW7K9H7_9GAMM</name>
<accession>A0AAW7K9H7</accession>
<sequence length="157" mass="17281">MDNSRTYLRRRAGFILGIIASGVILNGCVVRPESAANSATIKVIPSACQQGVPMVQTTLYFGMNRPQGPVISRAEWQSFVDSEVTPKFKEGLTVFEAKGQWLGHDGVVAKENSKALMLIHAESKESDLAVNSLRDKYKTQFSQESVMRIDAPVCVDF</sequence>
<dbReference type="Proteomes" id="UP000040578">
    <property type="component" value="Unassembled WGS sequence"/>
</dbReference>
<dbReference type="RefSeq" id="WP_049601438.1">
    <property type="nucleotide sequence ID" value="NZ_CPYD01000015.1"/>
</dbReference>
<evidence type="ECO:0000256" key="1">
    <source>
        <dbReference type="SAM" id="Phobius"/>
    </source>
</evidence>
<comment type="caution">
    <text evidence="3">The sequence shown here is derived from an EMBL/GenBank/DDBJ whole genome shotgun (WGS) entry which is preliminary data.</text>
</comment>
<gene>
    <name evidence="2" type="ORF">ERS137967_03365</name>
    <name evidence="3" type="ORF">QVN42_13900</name>
</gene>
<keyword evidence="2" id="KW-0687">Ribonucleoprotein</keyword>
<evidence type="ECO:0000313" key="5">
    <source>
        <dbReference type="Proteomes" id="UP001167864"/>
    </source>
</evidence>
<keyword evidence="1" id="KW-0812">Transmembrane</keyword>
<evidence type="ECO:0000313" key="3">
    <source>
        <dbReference type="EMBL" id="MDN0088460.1"/>
    </source>
</evidence>
<reference evidence="2 4" key="1">
    <citation type="submission" date="2015-03" db="EMBL/GenBank/DDBJ databases">
        <authorList>
            <consortium name="Pathogen Informatics"/>
            <person name="Murphy D."/>
        </authorList>
    </citation>
    <scope>NUCLEOTIDE SEQUENCE [LARGE SCALE GENOMIC DNA]</scope>
    <source>
        <strain evidence="2">Type strain: CIP110231</strain>
        <strain evidence="4">type strain: CIP110231</strain>
    </source>
</reference>